<proteinExistence type="predicted"/>
<gene>
    <name evidence="1" type="ORF">Tco_0954705</name>
</gene>
<name>A0ABQ5E542_9ASTR</name>
<reference evidence="1" key="1">
    <citation type="journal article" date="2022" name="Int. J. Mol. Sci.">
        <title>Draft Genome of Tanacetum Coccineum: Genomic Comparison of Closely Related Tanacetum-Family Plants.</title>
        <authorList>
            <person name="Yamashiro T."/>
            <person name="Shiraishi A."/>
            <person name="Nakayama K."/>
            <person name="Satake H."/>
        </authorList>
    </citation>
    <scope>NUCLEOTIDE SEQUENCE</scope>
</reference>
<dbReference type="Proteomes" id="UP001151760">
    <property type="component" value="Unassembled WGS sequence"/>
</dbReference>
<accession>A0ABQ5E542</accession>
<evidence type="ECO:0000313" key="2">
    <source>
        <dbReference type="Proteomes" id="UP001151760"/>
    </source>
</evidence>
<comment type="caution">
    <text evidence="1">The sequence shown here is derived from an EMBL/GenBank/DDBJ whole genome shotgun (WGS) entry which is preliminary data.</text>
</comment>
<sequence>MVGDLVDKGVASIITSSLSSEIISIHSLSSSVSLSSSTFCFLELSCSKASHALFELLSYAISALAFLELSFTNSLFLHQTTLPALELAVFEPTDNQL</sequence>
<organism evidence="1 2">
    <name type="scientific">Tanacetum coccineum</name>
    <dbReference type="NCBI Taxonomy" id="301880"/>
    <lineage>
        <taxon>Eukaryota</taxon>
        <taxon>Viridiplantae</taxon>
        <taxon>Streptophyta</taxon>
        <taxon>Embryophyta</taxon>
        <taxon>Tracheophyta</taxon>
        <taxon>Spermatophyta</taxon>
        <taxon>Magnoliopsida</taxon>
        <taxon>eudicotyledons</taxon>
        <taxon>Gunneridae</taxon>
        <taxon>Pentapetalae</taxon>
        <taxon>asterids</taxon>
        <taxon>campanulids</taxon>
        <taxon>Asterales</taxon>
        <taxon>Asteraceae</taxon>
        <taxon>Asteroideae</taxon>
        <taxon>Anthemideae</taxon>
        <taxon>Anthemidinae</taxon>
        <taxon>Tanacetum</taxon>
    </lineage>
</organism>
<dbReference type="EMBL" id="BQNB010015946">
    <property type="protein sequence ID" value="GJT45990.1"/>
    <property type="molecule type" value="Genomic_DNA"/>
</dbReference>
<protein>
    <submittedName>
        <fullName evidence="1">Uncharacterized protein</fullName>
    </submittedName>
</protein>
<reference evidence="1" key="2">
    <citation type="submission" date="2022-01" db="EMBL/GenBank/DDBJ databases">
        <authorList>
            <person name="Yamashiro T."/>
            <person name="Shiraishi A."/>
            <person name="Satake H."/>
            <person name="Nakayama K."/>
        </authorList>
    </citation>
    <scope>NUCLEOTIDE SEQUENCE</scope>
</reference>
<keyword evidence="2" id="KW-1185">Reference proteome</keyword>
<evidence type="ECO:0000313" key="1">
    <source>
        <dbReference type="EMBL" id="GJT45990.1"/>
    </source>
</evidence>